<dbReference type="Gene3D" id="3.40.50.12370">
    <property type="match status" value="1"/>
</dbReference>
<feature type="domain" description="UspA" evidence="2">
    <location>
        <begin position="1"/>
        <end position="132"/>
    </location>
</feature>
<dbReference type="PRINTS" id="PR01438">
    <property type="entry name" value="UNVRSLSTRESS"/>
</dbReference>
<dbReference type="InterPro" id="IPR006015">
    <property type="entry name" value="Universal_stress_UspA"/>
</dbReference>
<dbReference type="OrthoDB" id="164453at2"/>
<name>A0A0W0GHC3_9CHLR</name>
<keyword evidence="4" id="KW-1185">Reference proteome</keyword>
<protein>
    <submittedName>
        <fullName evidence="3">Universal stress protein UspA or related nucleotide-binding protein</fullName>
    </submittedName>
</protein>
<comment type="caution">
    <text evidence="3">The sequence shown here is derived from an EMBL/GenBank/DDBJ whole genome shotgun (WGS) entry which is preliminary data.</text>
</comment>
<gene>
    <name evidence="3" type="ORF">DEALK_07820</name>
</gene>
<evidence type="ECO:0000313" key="3">
    <source>
        <dbReference type="EMBL" id="KTB47937.1"/>
    </source>
</evidence>
<feature type="domain" description="UspA" evidence="2">
    <location>
        <begin position="144"/>
        <end position="270"/>
    </location>
</feature>
<dbReference type="PANTHER" id="PTHR46268:SF6">
    <property type="entry name" value="UNIVERSAL STRESS PROTEIN UP12"/>
    <property type="match status" value="1"/>
</dbReference>
<evidence type="ECO:0000313" key="4">
    <source>
        <dbReference type="Proteomes" id="UP000053947"/>
    </source>
</evidence>
<dbReference type="EMBL" id="LFDV01000002">
    <property type="protein sequence ID" value="KTB47937.1"/>
    <property type="molecule type" value="Genomic_DNA"/>
</dbReference>
<dbReference type="Proteomes" id="UP000053947">
    <property type="component" value="Unassembled WGS sequence"/>
</dbReference>
<dbReference type="SUPFAM" id="SSF52402">
    <property type="entry name" value="Adenine nucleotide alpha hydrolases-like"/>
    <property type="match status" value="2"/>
</dbReference>
<dbReference type="RefSeq" id="WP_058438872.1">
    <property type="nucleotide sequence ID" value="NZ_KQ758903.1"/>
</dbReference>
<dbReference type="PANTHER" id="PTHR46268">
    <property type="entry name" value="STRESS RESPONSE PROTEIN NHAX"/>
    <property type="match status" value="1"/>
</dbReference>
<proteinExistence type="inferred from homology"/>
<evidence type="ECO:0000259" key="2">
    <source>
        <dbReference type="Pfam" id="PF00582"/>
    </source>
</evidence>
<organism evidence="3 4">
    <name type="scientific">Dehalogenimonas alkenigignens</name>
    <dbReference type="NCBI Taxonomy" id="1217799"/>
    <lineage>
        <taxon>Bacteria</taxon>
        <taxon>Bacillati</taxon>
        <taxon>Chloroflexota</taxon>
        <taxon>Dehalococcoidia</taxon>
        <taxon>Dehalococcoidales</taxon>
        <taxon>Dehalococcoidaceae</taxon>
        <taxon>Dehalogenimonas</taxon>
    </lineage>
</organism>
<dbReference type="CDD" id="cd00293">
    <property type="entry name" value="USP-like"/>
    <property type="match status" value="2"/>
</dbReference>
<dbReference type="AlphaFoldDB" id="A0A0W0GHC3"/>
<accession>A0A0W0GHC3</accession>
<dbReference type="Pfam" id="PF00582">
    <property type="entry name" value="Usp"/>
    <property type="match status" value="2"/>
</dbReference>
<evidence type="ECO:0000256" key="1">
    <source>
        <dbReference type="ARBA" id="ARBA00008791"/>
    </source>
</evidence>
<sequence>MFKKILLPLDGSEMAEAVIPYGEELFRKLGSSLVLFHSCGAAHRSARNMHRLYIEKAAEIIRQRLEKDSAPGNSRVNGEQVSGEFVPAVCSYIDEKQVDLIIMVAHGFTSPILDSVVDDIARLASCPTLLVRPKQAEGAGDLVQRILVPLDGTAYSQQILNIARPVAEGLGAEVILFSAVKSAGIHPTAVEADKKNAREYLLSVSRLLKGINVSVAVAEAADFAVAIDEAALNTKSDMIAMVTNSPLTEWAESSLARKLLNKGATSLLVTHRK</sequence>
<dbReference type="InterPro" id="IPR006016">
    <property type="entry name" value="UspA"/>
</dbReference>
<dbReference type="STRING" id="1217799.DEALK_07820"/>
<reference evidence="3 4" key="1">
    <citation type="submission" date="2015-06" db="EMBL/GenBank/DDBJ databases">
        <title>Genome sequence of the organohalide-respiring Dehalogenimonas alkenigignens type strain (IP3-3T).</title>
        <authorList>
            <person name="Key T.A."/>
            <person name="Richmond D.P."/>
            <person name="Bowman K.S."/>
            <person name="Cho Y.-J."/>
            <person name="Chun J."/>
            <person name="da Costa M.S."/>
            <person name="Rainey F.A."/>
            <person name="Moe W.M."/>
        </authorList>
    </citation>
    <scope>NUCLEOTIDE SEQUENCE [LARGE SCALE GENOMIC DNA]</scope>
    <source>
        <strain evidence="3 4">IP3-3</strain>
    </source>
</reference>
<comment type="similarity">
    <text evidence="1">Belongs to the universal stress protein A family.</text>
</comment>